<evidence type="ECO:0008006" key="4">
    <source>
        <dbReference type="Google" id="ProtNLM"/>
    </source>
</evidence>
<dbReference type="PANTHER" id="PTHR12697">
    <property type="entry name" value="PBS LYASE HEAT-LIKE PROTEIN"/>
    <property type="match status" value="1"/>
</dbReference>
<evidence type="ECO:0000313" key="3">
    <source>
        <dbReference type="Proteomes" id="UP000005090"/>
    </source>
</evidence>
<organism evidence="2 3">
    <name type="scientific">Methylomicrobium album BG8</name>
    <dbReference type="NCBI Taxonomy" id="686340"/>
    <lineage>
        <taxon>Bacteria</taxon>
        <taxon>Pseudomonadati</taxon>
        <taxon>Pseudomonadota</taxon>
        <taxon>Gammaproteobacteria</taxon>
        <taxon>Methylococcales</taxon>
        <taxon>Methylococcaceae</taxon>
        <taxon>Methylomicrobium</taxon>
    </lineage>
</organism>
<feature type="compositionally biased region" description="Polar residues" evidence="1">
    <location>
        <begin position="35"/>
        <end position="45"/>
    </location>
</feature>
<sequence length="202" mass="22417">MAALNHERLSALANDIFASLIGNEASSEPPKEIQNDANSSQTPDQIKQLLQQKALEAMNPPPLETDSKDPEDLEDLETMEEALNDFYSSEDEQDRESALMILGEYPDPKAKEAILYALNDPENAVREQAVSQIGNWEDEKERQQMLLTALQNDHPEIVVLALESVAEIDDPALAQKIKELSNDKNEDISEAAKVALDMADSE</sequence>
<feature type="region of interest" description="Disordered" evidence="1">
    <location>
        <begin position="23"/>
        <end position="45"/>
    </location>
</feature>
<gene>
    <name evidence="2" type="ORF">Metal_3159</name>
</gene>
<dbReference type="SUPFAM" id="SSF48371">
    <property type="entry name" value="ARM repeat"/>
    <property type="match status" value="1"/>
</dbReference>
<dbReference type="EMBL" id="CM001475">
    <property type="protein sequence ID" value="EIC30833.1"/>
    <property type="molecule type" value="Genomic_DNA"/>
</dbReference>
<dbReference type="HOGENOM" id="CLU_1353327_0_0_6"/>
<accession>H8GNS7</accession>
<reference evidence="2 3" key="1">
    <citation type="journal article" date="2013" name="Genome Announc.">
        <title>Genome Sequence of the Obligate Gammaproteobacterial Methanotroph Methylomicrobium album Strain BG8.</title>
        <authorList>
            <person name="Kits K.D."/>
            <person name="Kalyuzhnaya M.G."/>
            <person name="Klotz M.G."/>
            <person name="Jetten M.S."/>
            <person name="Op den Camp H.J."/>
            <person name="Vuilleumier S."/>
            <person name="Bringel F."/>
            <person name="Dispirito A.A."/>
            <person name="Murrell J.C."/>
            <person name="Bruce D."/>
            <person name="Cheng J.F."/>
            <person name="Copeland A."/>
            <person name="Goodwin L."/>
            <person name="Hauser L."/>
            <person name="Lajus A."/>
            <person name="Land M.L."/>
            <person name="Lapidus A."/>
            <person name="Lucas S."/>
            <person name="Medigue C."/>
            <person name="Pitluck S."/>
            <person name="Woyke T."/>
            <person name="Zeytun A."/>
            <person name="Stein L.Y."/>
        </authorList>
    </citation>
    <scope>NUCLEOTIDE SEQUENCE [LARGE SCALE GENOMIC DNA]</scope>
    <source>
        <strain evidence="2 3">BG8</strain>
    </source>
</reference>
<dbReference type="RefSeq" id="WP_005373714.1">
    <property type="nucleotide sequence ID" value="NZ_CM001475.1"/>
</dbReference>
<protein>
    <recommendedName>
        <fullName evidence="4">HEAT repeat protein</fullName>
    </recommendedName>
</protein>
<dbReference type="InterPro" id="IPR016024">
    <property type="entry name" value="ARM-type_fold"/>
</dbReference>
<dbReference type="Pfam" id="PF13646">
    <property type="entry name" value="HEAT_2"/>
    <property type="match status" value="1"/>
</dbReference>
<evidence type="ECO:0000313" key="2">
    <source>
        <dbReference type="EMBL" id="EIC30833.1"/>
    </source>
</evidence>
<proteinExistence type="predicted"/>
<name>H8GNS7_METAL</name>
<dbReference type="PANTHER" id="PTHR12697:SF5">
    <property type="entry name" value="DEOXYHYPUSINE HYDROXYLASE"/>
    <property type="match status" value="1"/>
</dbReference>
<keyword evidence="3" id="KW-1185">Reference proteome</keyword>
<evidence type="ECO:0000256" key="1">
    <source>
        <dbReference type="SAM" id="MobiDB-lite"/>
    </source>
</evidence>
<dbReference type="GO" id="GO:0016491">
    <property type="term" value="F:oxidoreductase activity"/>
    <property type="evidence" value="ECO:0007669"/>
    <property type="project" value="TreeGrafter"/>
</dbReference>
<dbReference type="Proteomes" id="UP000005090">
    <property type="component" value="Chromosome"/>
</dbReference>
<dbReference type="STRING" id="686340.Metal_3159"/>
<dbReference type="Gene3D" id="1.25.10.10">
    <property type="entry name" value="Leucine-rich Repeat Variant"/>
    <property type="match status" value="1"/>
</dbReference>
<dbReference type="InterPro" id="IPR011989">
    <property type="entry name" value="ARM-like"/>
</dbReference>
<dbReference type="AlphaFoldDB" id="H8GNS7"/>